<protein>
    <recommendedName>
        <fullName evidence="1">DUF6950 domain-containing protein</fullName>
    </recommendedName>
</protein>
<evidence type="ECO:0000313" key="2">
    <source>
        <dbReference type="EMBL" id="MCB5412244.1"/>
    </source>
</evidence>
<feature type="non-terminal residue" evidence="2">
    <location>
        <position position="116"/>
    </location>
</feature>
<feature type="domain" description="DUF6950" evidence="1">
    <location>
        <begin position="4"/>
        <end position="112"/>
    </location>
</feature>
<name>A0ABS8CSB1_9RHOB</name>
<evidence type="ECO:0000259" key="1">
    <source>
        <dbReference type="Pfam" id="PF22262"/>
    </source>
</evidence>
<dbReference type="RefSeq" id="WP_226937669.1">
    <property type="nucleotide sequence ID" value="NZ_JACDXX010000035.1"/>
</dbReference>
<dbReference type="Proteomes" id="UP001198571">
    <property type="component" value="Unassembled WGS sequence"/>
</dbReference>
<keyword evidence="3" id="KW-1185">Reference proteome</keyword>
<evidence type="ECO:0000313" key="3">
    <source>
        <dbReference type="Proteomes" id="UP001198571"/>
    </source>
</evidence>
<reference evidence="2 3" key="1">
    <citation type="submission" date="2020-07" db="EMBL/GenBank/DDBJ databases">
        <title>Pseudogemmobacter sp. nov., isolated from poultry manure in Taiwan.</title>
        <authorList>
            <person name="Lin S.-Y."/>
            <person name="Tang Y.-S."/>
            <person name="Young C.-C."/>
        </authorList>
    </citation>
    <scope>NUCLEOTIDE SEQUENCE [LARGE SCALE GENOMIC DNA]</scope>
    <source>
        <strain evidence="2 3">CC-YST710</strain>
    </source>
</reference>
<dbReference type="EMBL" id="JACDXX010000035">
    <property type="protein sequence ID" value="MCB5412244.1"/>
    <property type="molecule type" value="Genomic_DNA"/>
</dbReference>
<sequence length="116" mass="12454">MQAQRLPNWRARFADEMDRQRREAFTWGRHDCALGLAAGAYEAITGKDVRSDWSRYRTAGGALRALRKAGYASLGDAVAAYLPEVHPSQAHVGDIGLIPADGEIGAALCVVDASGL</sequence>
<comment type="caution">
    <text evidence="2">The sequence shown here is derived from an EMBL/GenBank/DDBJ whole genome shotgun (WGS) entry which is preliminary data.</text>
</comment>
<dbReference type="Pfam" id="PF22262">
    <property type="entry name" value="DUF6950"/>
    <property type="match status" value="1"/>
</dbReference>
<proteinExistence type="predicted"/>
<accession>A0ABS8CSB1</accession>
<dbReference type="InterPro" id="IPR053802">
    <property type="entry name" value="DUF6950"/>
</dbReference>
<organism evidence="2 3">
    <name type="scientific">Pseudogemmobacter faecipullorum</name>
    <dbReference type="NCBI Taxonomy" id="2755041"/>
    <lineage>
        <taxon>Bacteria</taxon>
        <taxon>Pseudomonadati</taxon>
        <taxon>Pseudomonadota</taxon>
        <taxon>Alphaproteobacteria</taxon>
        <taxon>Rhodobacterales</taxon>
        <taxon>Paracoccaceae</taxon>
        <taxon>Pseudogemmobacter</taxon>
    </lineage>
</organism>
<gene>
    <name evidence="2" type="ORF">H0485_19925</name>
</gene>